<organism evidence="2 3">
    <name type="scientific">Albula glossodonta</name>
    <name type="common">roundjaw bonefish</name>
    <dbReference type="NCBI Taxonomy" id="121402"/>
    <lineage>
        <taxon>Eukaryota</taxon>
        <taxon>Metazoa</taxon>
        <taxon>Chordata</taxon>
        <taxon>Craniata</taxon>
        <taxon>Vertebrata</taxon>
        <taxon>Euteleostomi</taxon>
        <taxon>Actinopterygii</taxon>
        <taxon>Neopterygii</taxon>
        <taxon>Teleostei</taxon>
        <taxon>Albuliformes</taxon>
        <taxon>Albulidae</taxon>
        <taxon>Albula</taxon>
    </lineage>
</organism>
<dbReference type="GO" id="GO:0001913">
    <property type="term" value="P:T cell mediated cytotoxicity"/>
    <property type="evidence" value="ECO:0007669"/>
    <property type="project" value="TreeGrafter"/>
</dbReference>
<feature type="non-terminal residue" evidence="2">
    <location>
        <position position="190"/>
    </location>
</feature>
<sequence length="190" mass="20911">MRHSISSSTQYKALWRILILAWVCHFLSSPGVLGAKIIGTPQQCDAARFVPGYNLAGEGLDIVKMKRKGAYVINMEDWKRPDGTCTLMENSYLDGILQKLPLAVDHWRTLSNCKMSVSSKIYESSEALLNDATTSIKNDWKLGLNFPVTPANGVEASLGGTQSSAVLYAMGKSKADKCSFTSHEVHCNFF</sequence>
<name>A0A8T2PVA7_9TELE</name>
<evidence type="ECO:0000313" key="3">
    <source>
        <dbReference type="Proteomes" id="UP000824540"/>
    </source>
</evidence>
<dbReference type="EMBL" id="JAFBMS010000001">
    <property type="protein sequence ID" value="KAG9355273.1"/>
    <property type="molecule type" value="Genomic_DNA"/>
</dbReference>
<dbReference type="Proteomes" id="UP000824540">
    <property type="component" value="Unassembled WGS sequence"/>
</dbReference>
<dbReference type="PANTHER" id="PTHR46096">
    <property type="entry name" value="PERFORIN-1"/>
    <property type="match status" value="1"/>
</dbReference>
<dbReference type="GO" id="GO:0016020">
    <property type="term" value="C:membrane"/>
    <property type="evidence" value="ECO:0007669"/>
    <property type="project" value="TreeGrafter"/>
</dbReference>
<evidence type="ECO:0000313" key="2">
    <source>
        <dbReference type="EMBL" id="KAG9355273.1"/>
    </source>
</evidence>
<dbReference type="AlphaFoldDB" id="A0A8T2PVA7"/>
<dbReference type="OrthoDB" id="1366754at2759"/>
<feature type="chain" id="PRO_5035849383" evidence="1">
    <location>
        <begin position="35"/>
        <end position="190"/>
    </location>
</feature>
<evidence type="ECO:0000256" key="1">
    <source>
        <dbReference type="SAM" id="SignalP"/>
    </source>
</evidence>
<keyword evidence="3" id="KW-1185">Reference proteome</keyword>
<dbReference type="PANTHER" id="PTHR46096:SF5">
    <property type="entry name" value="PERFORIN 1.2 PRECURSOR-RELATED"/>
    <property type="match status" value="1"/>
</dbReference>
<dbReference type="InterPro" id="IPR052784">
    <property type="entry name" value="Perforin-1_pore-forming"/>
</dbReference>
<dbReference type="GO" id="GO:0001771">
    <property type="term" value="P:immunological synapse formation"/>
    <property type="evidence" value="ECO:0007669"/>
    <property type="project" value="TreeGrafter"/>
</dbReference>
<dbReference type="GO" id="GO:0022829">
    <property type="term" value="F:wide pore channel activity"/>
    <property type="evidence" value="ECO:0007669"/>
    <property type="project" value="TreeGrafter"/>
</dbReference>
<dbReference type="GO" id="GO:0051607">
    <property type="term" value="P:defense response to virus"/>
    <property type="evidence" value="ECO:0007669"/>
    <property type="project" value="TreeGrafter"/>
</dbReference>
<protein>
    <submittedName>
        <fullName evidence="2">Uncharacterized protein</fullName>
    </submittedName>
</protein>
<gene>
    <name evidence="2" type="ORF">JZ751_000111</name>
</gene>
<keyword evidence="1" id="KW-0732">Signal</keyword>
<proteinExistence type="predicted"/>
<feature type="signal peptide" evidence="1">
    <location>
        <begin position="1"/>
        <end position="34"/>
    </location>
</feature>
<comment type="caution">
    <text evidence="2">The sequence shown here is derived from an EMBL/GenBank/DDBJ whole genome shotgun (WGS) entry which is preliminary data.</text>
</comment>
<reference evidence="2" key="1">
    <citation type="thesis" date="2021" institute="BYU ScholarsArchive" country="Provo, UT, USA">
        <title>Applications of and Algorithms for Genome Assembly and Genomic Analyses with an Emphasis on Marine Teleosts.</title>
        <authorList>
            <person name="Pickett B.D."/>
        </authorList>
    </citation>
    <scope>NUCLEOTIDE SEQUENCE</scope>
    <source>
        <strain evidence="2">HI-2016</strain>
    </source>
</reference>
<accession>A0A8T2PVA7</accession>